<comment type="caution">
    <text evidence="2">The sequence shown here is derived from an EMBL/GenBank/DDBJ whole genome shotgun (WGS) entry which is preliminary data.</text>
</comment>
<evidence type="ECO:0000256" key="1">
    <source>
        <dbReference type="SAM" id="Phobius"/>
    </source>
</evidence>
<accession>A0A953SHD5</accession>
<sequence>MSYTDAIWMVVIIAGALYLLYRSLWKKKGHCQGCDSGVCDKTEKREKEQ</sequence>
<proteinExistence type="predicted"/>
<evidence type="ECO:0000313" key="3">
    <source>
        <dbReference type="Proteomes" id="UP000705867"/>
    </source>
</evidence>
<gene>
    <name evidence="2" type="ORF">K8I29_16660</name>
</gene>
<dbReference type="Proteomes" id="UP000705867">
    <property type="component" value="Unassembled WGS sequence"/>
</dbReference>
<dbReference type="EMBL" id="JAIOIV010000130">
    <property type="protein sequence ID" value="MBZ0157829.1"/>
    <property type="molecule type" value="Genomic_DNA"/>
</dbReference>
<feature type="transmembrane region" description="Helical" evidence="1">
    <location>
        <begin position="6"/>
        <end position="21"/>
    </location>
</feature>
<protein>
    <submittedName>
        <fullName evidence="2">FeoB-associated Cys-rich membrane protein</fullName>
    </submittedName>
</protein>
<keyword evidence="1" id="KW-0812">Transmembrane</keyword>
<reference evidence="2" key="1">
    <citation type="journal article" date="2021" name="bioRxiv">
        <title>Unraveling nitrogen, sulfur and carbon metabolic pathways and microbial community transcriptional responses to substrate deprivation and toxicity stresses in a bioreactor mimicking anoxic brackish coastal sediment conditions.</title>
        <authorList>
            <person name="Martins P.D."/>
            <person name="Echeveste M.J."/>
            <person name="Arshad A."/>
            <person name="Kurth J."/>
            <person name="Ouboter H."/>
            <person name="Jetten M.S.M."/>
            <person name="Welte C.U."/>
        </authorList>
    </citation>
    <scope>NUCLEOTIDE SEQUENCE</scope>
    <source>
        <strain evidence="2">MAG_39</strain>
    </source>
</reference>
<organism evidence="2 3">
    <name type="scientific">Candidatus Nitrobium versatile</name>
    <dbReference type="NCBI Taxonomy" id="2884831"/>
    <lineage>
        <taxon>Bacteria</taxon>
        <taxon>Pseudomonadati</taxon>
        <taxon>Nitrospirota</taxon>
        <taxon>Nitrospiria</taxon>
        <taxon>Nitrospirales</taxon>
        <taxon>Nitrospiraceae</taxon>
        <taxon>Candidatus Nitrobium</taxon>
    </lineage>
</organism>
<dbReference type="AlphaFoldDB" id="A0A953SHD5"/>
<name>A0A953SHD5_9BACT</name>
<keyword evidence="1" id="KW-0472">Membrane</keyword>
<reference evidence="2" key="2">
    <citation type="submission" date="2021-08" db="EMBL/GenBank/DDBJ databases">
        <authorList>
            <person name="Dalcin Martins P."/>
        </authorList>
    </citation>
    <scope>NUCLEOTIDE SEQUENCE</scope>
    <source>
        <strain evidence="2">MAG_39</strain>
    </source>
</reference>
<dbReference type="Pfam" id="PF12669">
    <property type="entry name" value="FeoB_associated"/>
    <property type="match status" value="1"/>
</dbReference>
<keyword evidence="1" id="KW-1133">Transmembrane helix</keyword>
<evidence type="ECO:0000313" key="2">
    <source>
        <dbReference type="EMBL" id="MBZ0157829.1"/>
    </source>
</evidence>